<keyword evidence="3" id="KW-0482">Metalloprotease</keyword>
<dbReference type="PANTHER" id="PTHR36435:SF1">
    <property type="entry name" value="CAAX AMINO TERMINAL PROTEASE FAMILY PROTEIN"/>
    <property type="match status" value="1"/>
</dbReference>
<dbReference type="InterPro" id="IPR052710">
    <property type="entry name" value="CAAX_protease"/>
</dbReference>
<keyword evidence="1" id="KW-0472">Membrane</keyword>
<keyword evidence="1" id="KW-1133">Transmembrane helix</keyword>
<protein>
    <submittedName>
        <fullName evidence="3">CPBP family intramembrane metalloprotease</fullName>
    </submittedName>
</protein>
<dbReference type="AlphaFoldDB" id="A0AAQ0EQD1"/>
<dbReference type="EMBL" id="CP063185">
    <property type="protein sequence ID" value="QYC74238.1"/>
    <property type="molecule type" value="Genomic_DNA"/>
</dbReference>
<dbReference type="GO" id="GO:0004175">
    <property type="term" value="F:endopeptidase activity"/>
    <property type="evidence" value="ECO:0007669"/>
    <property type="project" value="UniProtKB-ARBA"/>
</dbReference>
<dbReference type="RefSeq" id="WP_080122152.1">
    <property type="nucleotide sequence ID" value="NZ_CP063062.1"/>
</dbReference>
<dbReference type="GO" id="GO:0008237">
    <property type="term" value="F:metallopeptidase activity"/>
    <property type="evidence" value="ECO:0007669"/>
    <property type="project" value="UniProtKB-KW"/>
</dbReference>
<feature type="transmembrane region" description="Helical" evidence="1">
    <location>
        <begin position="32"/>
        <end position="51"/>
    </location>
</feature>
<feature type="transmembrane region" description="Helical" evidence="1">
    <location>
        <begin position="71"/>
        <end position="92"/>
    </location>
</feature>
<dbReference type="InterPro" id="IPR003675">
    <property type="entry name" value="Rce1/LyrA-like_dom"/>
</dbReference>
<keyword evidence="3" id="KW-0645">Protease</keyword>
<sequence>MISLGLLLVFAGISVFLSKGLFVWPNPEKHRALPFGLVCMGAALFLLPALFPTGTLFSSTSVSEVSFHGVFVFSAFLFFLLGLPLPITRSILYAGSSSSTTSWLSAAKSGVRMWVVTVTATQILARSLQWIFPLILPSHLFQEQVITEEVREHLSLDPKFLYICCIAMLIPIAEEIFFRGILQNFFKNTLSRHKAIVASSLVFAVTHTEASLGSLIFVPTLFVFSLCAGSIYEKTRHIAAPITLHILFNSCQLILLSL</sequence>
<proteinExistence type="predicted"/>
<feature type="transmembrane region" description="Helical" evidence="1">
    <location>
        <begin position="6"/>
        <end position="25"/>
    </location>
</feature>
<evidence type="ECO:0000256" key="1">
    <source>
        <dbReference type="SAM" id="Phobius"/>
    </source>
</evidence>
<evidence type="ECO:0000259" key="2">
    <source>
        <dbReference type="Pfam" id="PF02517"/>
    </source>
</evidence>
<feature type="transmembrane region" description="Helical" evidence="1">
    <location>
        <begin position="160"/>
        <end position="182"/>
    </location>
</feature>
<feature type="transmembrane region" description="Helical" evidence="1">
    <location>
        <begin position="212"/>
        <end position="232"/>
    </location>
</feature>
<keyword evidence="3" id="KW-0378">Hydrolase</keyword>
<dbReference type="GO" id="GO:0080120">
    <property type="term" value="P:CAAX-box protein maturation"/>
    <property type="evidence" value="ECO:0007669"/>
    <property type="project" value="UniProtKB-ARBA"/>
</dbReference>
<evidence type="ECO:0000313" key="4">
    <source>
        <dbReference type="Proteomes" id="UP000825134"/>
    </source>
</evidence>
<dbReference type="Proteomes" id="UP000825134">
    <property type="component" value="Chromosome"/>
</dbReference>
<dbReference type="Pfam" id="PF02517">
    <property type="entry name" value="Rce1-like"/>
    <property type="match status" value="1"/>
</dbReference>
<accession>A0AAQ0EQD1</accession>
<name>A0AAQ0EQD1_9CHLA</name>
<feature type="domain" description="CAAX prenyl protease 2/Lysostaphin resistance protein A-like" evidence="2">
    <location>
        <begin position="160"/>
        <end position="250"/>
    </location>
</feature>
<evidence type="ECO:0000313" key="3">
    <source>
        <dbReference type="EMBL" id="QYC74238.1"/>
    </source>
</evidence>
<reference evidence="3" key="1">
    <citation type="journal article" date="2021" name="Front. Microbiol.">
        <title>Generation of Tetracycline and Rifamycin Resistant Chlamydia Suis Recombinants.</title>
        <authorList>
            <person name="Marti H."/>
            <person name="Bommana S."/>
            <person name="Read T.D."/>
            <person name="Pesch T."/>
            <person name="Prahauser B."/>
            <person name="Dean D."/>
            <person name="Borel N."/>
        </authorList>
    </citation>
    <scope>NUCLEOTIDE SEQUENCE</scope>
    <source>
        <strain evidence="3">208.1</strain>
    </source>
</reference>
<keyword evidence="1" id="KW-0812">Transmembrane</keyword>
<gene>
    <name evidence="3" type="ORF">INQ84_03970</name>
</gene>
<dbReference type="PANTHER" id="PTHR36435">
    <property type="entry name" value="SLR1288 PROTEIN"/>
    <property type="match status" value="1"/>
</dbReference>
<organism evidence="3 4">
    <name type="scientific">Chlamydia suis</name>
    <dbReference type="NCBI Taxonomy" id="83559"/>
    <lineage>
        <taxon>Bacteria</taxon>
        <taxon>Pseudomonadati</taxon>
        <taxon>Chlamydiota</taxon>
        <taxon>Chlamydiia</taxon>
        <taxon>Chlamydiales</taxon>
        <taxon>Chlamydiaceae</taxon>
        <taxon>Chlamydia/Chlamydophila group</taxon>
        <taxon>Chlamydia</taxon>
    </lineage>
</organism>